<dbReference type="Proteomes" id="UP001497457">
    <property type="component" value="Chromosome 17b"/>
</dbReference>
<dbReference type="Pfam" id="PF04937">
    <property type="entry name" value="DUF659"/>
    <property type="match status" value="1"/>
</dbReference>
<keyword evidence="6" id="KW-1185">Reference proteome</keyword>
<feature type="compositionally biased region" description="Acidic residues" evidence="1">
    <location>
        <begin position="772"/>
        <end position="782"/>
    </location>
</feature>
<dbReference type="EMBL" id="CAXIPR030002202">
    <property type="protein sequence ID" value="CAM0149466.1"/>
    <property type="molecule type" value="Genomic_DNA"/>
</dbReference>
<evidence type="ECO:0000313" key="5">
    <source>
        <dbReference type="EMBL" id="CAM0149466.1"/>
    </source>
</evidence>
<dbReference type="PANTHER" id="PTHR32166:SF123">
    <property type="entry name" value="BED-TYPE DOMAIN-CONTAINING PROTEIN"/>
    <property type="match status" value="1"/>
</dbReference>
<feature type="domain" description="DUF659" evidence="2">
    <location>
        <begin position="258"/>
        <end position="406"/>
    </location>
</feature>
<name>A0ABC9H7K5_9POAL</name>
<sequence>MLRASTSSAIVRCAAMPTIDATIGGTRAGNGTAANDGTCVGSPAVPIDVDAPSATAGEREAHGQENDNDIYNVWNYGFKVLLGSKCGFCGFSQQSGGKTRLRMHLARIPGDVKPCEKAPAHVKNAMKKAHDLGQLRRKENKEYKQSRDNRLLQEAGGNPRISVPIDEDEQVRLAKERSLRDLGGPSRGNSRIIAKESGQPRIDTAMRPAIIEQLGEAWAKWFHANDIAGRKADCPYFRVAMRLTQQLGETSRLFTGSDIDGRFLDANYQDVQQVVEELKRNWKQYGVTLMCDSWTGTTSMSIINFMVHCNGRLFFHKSINASAEIQNAEFLYKEIKKVIVDEIGHENVVQIVTDNGANYKKACGKLIEEYNKIVWQPCAAHTINLMLKDIGKFSEIDDVVSAARRIVKFFHSHNRLLDEMKRKIGGQLVRPNATRFGTVFMFLQSFWDRKDKFRQWMVSDEWKELDWNHEPEYKFVDDCLSSPCWWDQVKGVMDTLGPLYVVLRYADGDNGTVSGFMPRMMIALKELETCFGEGTQMFKRYMSHISKRVLYLYEDTLIVAAAVLDPVGHYQLHLCENYDYVKSLEETIERLADSIDSGLMALSQFQAFKSFSGKFGGPMARRAVGQISATEWWTLFGGEVKELQRYAIRIVSQCVSSSGCERNWSTFALVHTKVRNRIGYEKLEKLVYVRHNLKLRLKYDEMERVNHSQEEVDPCALLMDAALFDESNPIMEWLNSSSEDTFMSLEQMISRSRKRKMASAGKKNGKRGRICEDEDNFLDNESDNDRDTPPGSPSYSDSADDGDHLDSGEDGERDEFAAPTRCVEEQHGTENANNRMKRARKEKRKEGFVY</sequence>
<dbReference type="InterPro" id="IPR007021">
    <property type="entry name" value="DUF659"/>
</dbReference>
<evidence type="ECO:0008006" key="7">
    <source>
        <dbReference type="Google" id="ProtNLM"/>
    </source>
</evidence>
<evidence type="ECO:0000259" key="3">
    <source>
        <dbReference type="Pfam" id="PF05699"/>
    </source>
</evidence>
<dbReference type="EMBL" id="OZ075127">
    <property type="protein sequence ID" value="CAL4949602.1"/>
    <property type="molecule type" value="Genomic_DNA"/>
</dbReference>
<dbReference type="InterPro" id="IPR008906">
    <property type="entry name" value="HATC_C_dom"/>
</dbReference>
<dbReference type="AlphaFoldDB" id="A0ABC9H7K5"/>
<evidence type="ECO:0000313" key="6">
    <source>
        <dbReference type="Proteomes" id="UP001497457"/>
    </source>
</evidence>
<dbReference type="Proteomes" id="UP001497457">
    <property type="component" value="Unassembled WGS sequence"/>
</dbReference>
<feature type="domain" description="HAT C-terminal dimerisation" evidence="3">
    <location>
        <begin position="626"/>
        <end position="693"/>
    </location>
</feature>
<dbReference type="Pfam" id="PF05699">
    <property type="entry name" value="Dimer_Tnp_hAT"/>
    <property type="match status" value="1"/>
</dbReference>
<evidence type="ECO:0000313" key="4">
    <source>
        <dbReference type="EMBL" id="CAL4949602.1"/>
    </source>
</evidence>
<dbReference type="PANTHER" id="PTHR32166">
    <property type="entry name" value="OSJNBA0013A04.12 PROTEIN"/>
    <property type="match status" value="1"/>
</dbReference>
<evidence type="ECO:0000256" key="1">
    <source>
        <dbReference type="SAM" id="MobiDB-lite"/>
    </source>
</evidence>
<dbReference type="InterPro" id="IPR012337">
    <property type="entry name" value="RNaseH-like_sf"/>
</dbReference>
<reference evidence="5 6" key="1">
    <citation type="submission" date="2024-10" db="EMBL/GenBank/DDBJ databases">
        <authorList>
            <person name="Ryan C."/>
        </authorList>
    </citation>
    <scope>NUCLEOTIDE SEQUENCE [LARGE SCALE GENOMIC DNA]</scope>
</reference>
<organism evidence="5 6">
    <name type="scientific">Urochloa decumbens</name>
    <dbReference type="NCBI Taxonomy" id="240449"/>
    <lineage>
        <taxon>Eukaryota</taxon>
        <taxon>Viridiplantae</taxon>
        <taxon>Streptophyta</taxon>
        <taxon>Embryophyta</taxon>
        <taxon>Tracheophyta</taxon>
        <taxon>Spermatophyta</taxon>
        <taxon>Magnoliopsida</taxon>
        <taxon>Liliopsida</taxon>
        <taxon>Poales</taxon>
        <taxon>Poaceae</taxon>
        <taxon>PACMAD clade</taxon>
        <taxon>Panicoideae</taxon>
        <taxon>Panicodae</taxon>
        <taxon>Paniceae</taxon>
        <taxon>Melinidinae</taxon>
        <taxon>Urochloa</taxon>
    </lineage>
</organism>
<accession>A0ABC9H7K5</accession>
<protein>
    <recommendedName>
        <fullName evidence="7">Transposase</fullName>
    </recommendedName>
</protein>
<dbReference type="SUPFAM" id="SSF53098">
    <property type="entry name" value="Ribonuclease H-like"/>
    <property type="match status" value="1"/>
</dbReference>
<gene>
    <name evidence="5" type="ORF">URODEC1_LOCUS122646</name>
    <name evidence="4" type="ORF">URODEC1_LOCUS38002</name>
</gene>
<feature type="compositionally biased region" description="Basic residues" evidence="1">
    <location>
        <begin position="751"/>
        <end position="768"/>
    </location>
</feature>
<evidence type="ECO:0000259" key="2">
    <source>
        <dbReference type="Pfam" id="PF04937"/>
    </source>
</evidence>
<feature type="region of interest" description="Disordered" evidence="1">
    <location>
        <begin position="751"/>
        <end position="850"/>
    </location>
</feature>
<proteinExistence type="predicted"/>